<sequence length="165" mass="16470">MISCVFFIASMAAIATAAPCGANDLAPLVAAATTSVHAASCASASGFSIATYVASPTTTLSISPSTFSTNADCQGLLRDIATAGAAVKPVCTFNGVPVQQLTGQSSAFWLGTDTANALPLGDKNTMASTMPASTTTTPPQSSSSMASIMSPVVSIVLAVSTFMYL</sequence>
<name>A0A485LKY7_9STRA</name>
<dbReference type="AlphaFoldDB" id="A0A485LKY7"/>
<proteinExistence type="predicted"/>
<dbReference type="Gene3D" id="1.10.239.10">
    <property type="entry name" value="Elicitin domain"/>
    <property type="match status" value="1"/>
</dbReference>
<reference evidence="3" key="2">
    <citation type="submission" date="2019-06" db="EMBL/GenBank/DDBJ databases">
        <title>Genomics analysis of Aphanomyces spp. identifies a new class of oomycete effector associated with host adaptation.</title>
        <authorList>
            <person name="Gaulin E."/>
        </authorList>
    </citation>
    <scope>NUCLEOTIDE SEQUENCE</scope>
    <source>
        <strain evidence="3">CBS 578.67</strain>
    </source>
</reference>
<evidence type="ECO:0000256" key="2">
    <source>
        <dbReference type="SAM" id="SignalP"/>
    </source>
</evidence>
<protein>
    <submittedName>
        <fullName evidence="4">Aste57867_22728 protein</fullName>
    </submittedName>
</protein>
<dbReference type="SUPFAM" id="SSF48647">
    <property type="entry name" value="Fungal elicitin"/>
    <property type="match status" value="1"/>
</dbReference>
<dbReference type="InterPro" id="IPR036470">
    <property type="entry name" value="Elicitin_sf"/>
</dbReference>
<dbReference type="GO" id="GO:0005576">
    <property type="term" value="C:extracellular region"/>
    <property type="evidence" value="ECO:0007669"/>
    <property type="project" value="InterPro"/>
</dbReference>
<organism evidence="4 5">
    <name type="scientific">Aphanomyces stellatus</name>
    <dbReference type="NCBI Taxonomy" id="120398"/>
    <lineage>
        <taxon>Eukaryota</taxon>
        <taxon>Sar</taxon>
        <taxon>Stramenopiles</taxon>
        <taxon>Oomycota</taxon>
        <taxon>Saprolegniomycetes</taxon>
        <taxon>Saprolegniales</taxon>
        <taxon>Verrucalvaceae</taxon>
        <taxon>Aphanomyces</taxon>
    </lineage>
</organism>
<dbReference type="EMBL" id="VJMH01007169">
    <property type="protein sequence ID" value="KAF0685369.1"/>
    <property type="molecule type" value="Genomic_DNA"/>
</dbReference>
<feature type="region of interest" description="Disordered" evidence="1">
    <location>
        <begin position="124"/>
        <end position="143"/>
    </location>
</feature>
<dbReference type="Proteomes" id="UP000332933">
    <property type="component" value="Unassembled WGS sequence"/>
</dbReference>
<evidence type="ECO:0000313" key="3">
    <source>
        <dbReference type="EMBL" id="KAF0685369.1"/>
    </source>
</evidence>
<feature type="chain" id="PRO_5036116544" evidence="2">
    <location>
        <begin position="18"/>
        <end position="165"/>
    </location>
</feature>
<reference evidence="4 5" key="1">
    <citation type="submission" date="2019-03" db="EMBL/GenBank/DDBJ databases">
        <authorList>
            <person name="Gaulin E."/>
            <person name="Dumas B."/>
        </authorList>
    </citation>
    <scope>NUCLEOTIDE SEQUENCE [LARGE SCALE GENOMIC DNA]</scope>
    <source>
        <strain evidence="4">CBS 568.67</strain>
    </source>
</reference>
<dbReference type="EMBL" id="CAADRA010007195">
    <property type="protein sequence ID" value="VFT99381.1"/>
    <property type="molecule type" value="Genomic_DNA"/>
</dbReference>
<evidence type="ECO:0000313" key="5">
    <source>
        <dbReference type="Proteomes" id="UP000332933"/>
    </source>
</evidence>
<accession>A0A485LKY7</accession>
<feature type="signal peptide" evidence="2">
    <location>
        <begin position="1"/>
        <end position="17"/>
    </location>
</feature>
<evidence type="ECO:0000256" key="1">
    <source>
        <dbReference type="SAM" id="MobiDB-lite"/>
    </source>
</evidence>
<keyword evidence="5" id="KW-1185">Reference proteome</keyword>
<gene>
    <name evidence="4" type="primary">Aste57867_22728</name>
    <name evidence="3" type="ORF">As57867_022658</name>
    <name evidence="4" type="ORF">ASTE57867_22728</name>
</gene>
<evidence type="ECO:0000313" key="4">
    <source>
        <dbReference type="EMBL" id="VFT99381.1"/>
    </source>
</evidence>
<keyword evidence="2" id="KW-0732">Signal</keyword>
<feature type="compositionally biased region" description="Low complexity" evidence="1">
    <location>
        <begin position="125"/>
        <end position="143"/>
    </location>
</feature>